<organism evidence="4">
    <name type="scientific">Naegleria gruberi</name>
    <name type="common">Amoeba</name>
    <dbReference type="NCBI Taxonomy" id="5762"/>
    <lineage>
        <taxon>Eukaryota</taxon>
        <taxon>Discoba</taxon>
        <taxon>Heterolobosea</taxon>
        <taxon>Tetramitia</taxon>
        <taxon>Eutetramitia</taxon>
        <taxon>Vahlkampfiidae</taxon>
        <taxon>Naegleria</taxon>
    </lineage>
</organism>
<gene>
    <name evidence="3" type="ORF">NAEGRDRAFT_70509</name>
</gene>
<reference evidence="3 4" key="1">
    <citation type="journal article" date="2010" name="Cell">
        <title>The genome of Naegleria gruberi illuminates early eukaryotic versatility.</title>
        <authorList>
            <person name="Fritz-Laylin L.K."/>
            <person name="Prochnik S.E."/>
            <person name="Ginger M.L."/>
            <person name="Dacks J.B."/>
            <person name="Carpenter M.L."/>
            <person name="Field M.C."/>
            <person name="Kuo A."/>
            <person name="Paredez A."/>
            <person name="Chapman J."/>
            <person name="Pham J."/>
            <person name="Shu S."/>
            <person name="Neupane R."/>
            <person name="Cipriano M."/>
            <person name="Mancuso J."/>
            <person name="Tu H."/>
            <person name="Salamov A."/>
            <person name="Lindquist E."/>
            <person name="Shapiro H."/>
            <person name="Lucas S."/>
            <person name="Grigoriev I.V."/>
            <person name="Cande W.Z."/>
            <person name="Fulton C."/>
            <person name="Rokhsar D.S."/>
            <person name="Dawson S.C."/>
        </authorList>
    </citation>
    <scope>NUCLEOTIDE SEQUENCE [LARGE SCALE GENOMIC DNA]</scope>
    <source>
        <strain evidence="3 4">NEG-M</strain>
    </source>
</reference>
<evidence type="ECO:0000313" key="4">
    <source>
        <dbReference type="Proteomes" id="UP000006671"/>
    </source>
</evidence>
<keyword evidence="2" id="KW-0732">Signal</keyword>
<dbReference type="InParanoid" id="D2VNI2"/>
<keyword evidence="1" id="KW-1133">Transmembrane helix</keyword>
<dbReference type="RefSeq" id="XP_002674481.1">
    <property type="nucleotide sequence ID" value="XM_002674435.1"/>
</dbReference>
<evidence type="ECO:0000313" key="3">
    <source>
        <dbReference type="EMBL" id="EFC41737.1"/>
    </source>
</evidence>
<dbReference type="AlphaFoldDB" id="D2VNI2"/>
<proteinExistence type="predicted"/>
<protein>
    <submittedName>
        <fullName evidence="3">Predicted protein</fullName>
    </submittedName>
</protein>
<dbReference type="KEGG" id="ngr:NAEGRDRAFT_70509"/>
<dbReference type="OMA" id="IAISNDY"/>
<dbReference type="EMBL" id="GG738884">
    <property type="protein sequence ID" value="EFC41737.1"/>
    <property type="molecule type" value="Genomic_DNA"/>
</dbReference>
<accession>D2VNI2</accession>
<name>D2VNI2_NAEGR</name>
<dbReference type="Proteomes" id="UP000006671">
    <property type="component" value="Unassembled WGS sequence"/>
</dbReference>
<feature type="chain" id="PRO_5003037744" evidence="2">
    <location>
        <begin position="26"/>
        <end position="492"/>
    </location>
</feature>
<keyword evidence="4" id="KW-1185">Reference proteome</keyword>
<dbReference type="GeneID" id="8851412"/>
<feature type="signal peptide" evidence="2">
    <location>
        <begin position="1"/>
        <end position="25"/>
    </location>
</feature>
<sequence length="492" mass="53432">MPNNTPRTIFFFTLLLLSLLTLVSASDFNVQYTTTSPFASYSFAGATTTSSCSLYVYINRTSTDPLTLTISNYATSAYSGRLNTLPYSLVGVSGLSYSVNSANNSATAAVDFTFTYICTNGMLNVRPQSMAIFTLNPSVSYYFKSTDAAASSGSTIGYTFTQNATSGSATIGFAAIVEDGKSTLGPFKNFFGPYQFNYQLRSNAFGQLVESMSYLLPNVWPNLNGYGFSIANAVYAYKTTGYSTLYAFSVTSLSNPNVYGASLQYSYASGNNFYDVNGNSVLIQKSTLACFCSADGNSYSKTTVSVTSTGLTCSNIPSSCQYLSIAAQTINAANSDPMSSATTLYSATYVNTGTLYSTKYYKISVPSGFTLTLKDINLFTSSSYSGYITINADSYYSSSEIYVYSTSQYSSLSYTNYYTNAKTVYVSVRPTSSSTTTNMEFIPYISNIYYFGWSYRLPVIITSAVVFPLFGLIAILVVVITIKRNSRRAQQV</sequence>
<evidence type="ECO:0000256" key="1">
    <source>
        <dbReference type="SAM" id="Phobius"/>
    </source>
</evidence>
<keyword evidence="1" id="KW-0472">Membrane</keyword>
<keyword evidence="1" id="KW-0812">Transmembrane</keyword>
<feature type="transmembrane region" description="Helical" evidence="1">
    <location>
        <begin position="457"/>
        <end position="482"/>
    </location>
</feature>
<evidence type="ECO:0000256" key="2">
    <source>
        <dbReference type="SAM" id="SignalP"/>
    </source>
</evidence>
<dbReference type="VEuPathDB" id="AmoebaDB:NAEGRDRAFT_70509"/>